<reference evidence="1" key="4">
    <citation type="submission" date="2025-08" db="UniProtKB">
        <authorList>
            <consortium name="RefSeq"/>
        </authorList>
    </citation>
    <scope>IDENTIFICATION</scope>
    <source>
        <strain evidence="1">CBS432</strain>
    </source>
</reference>
<dbReference type="AlphaFoldDB" id="A0A8B8V0G6"/>
<dbReference type="OrthoDB" id="4069241at2759"/>
<gene>
    <name evidence="1" type="primary">ACM1</name>
    <name evidence="1" type="ORF">SPAR_P00120</name>
</gene>
<evidence type="ECO:0000313" key="1">
    <source>
        <dbReference type="RefSeq" id="XP_033769509.1"/>
    </source>
</evidence>
<dbReference type="GeneID" id="54633954"/>
<dbReference type="Gene3D" id="6.10.250.2450">
    <property type="match status" value="1"/>
</dbReference>
<sequence length="210" mass="24134">MISPSRKRTILYSKNINQKPRAVVKGNELRSPSKRRSQIDTDYALRRSPIKKVQIPKATQFMLYEETAEERDRTIHRHNNEVYSCKNSVCNENNPSQVKENLSPAKLHPDKTALIREGKRIALKDLSVEEFKGYIQDPLTDETIPLTLPLGNKKISLPSFITPPRNSKISVFFTSKHQGQNPETLISRSTDDVCENKVVRKLSFRICEDE</sequence>
<dbReference type="KEGG" id="spao:SPAR_P00120"/>
<organism evidence="1">
    <name type="scientific">Saccharomyces paradoxus</name>
    <name type="common">Yeast</name>
    <name type="synonym">Saccharomyces douglasii</name>
    <dbReference type="NCBI Taxonomy" id="27291"/>
    <lineage>
        <taxon>Eukaryota</taxon>
        <taxon>Fungi</taxon>
        <taxon>Dikarya</taxon>
        <taxon>Ascomycota</taxon>
        <taxon>Saccharomycotina</taxon>
        <taxon>Saccharomycetes</taxon>
        <taxon>Saccharomycetales</taxon>
        <taxon>Saccharomycetaceae</taxon>
        <taxon>Saccharomyces</taxon>
    </lineage>
</organism>
<protein>
    <submittedName>
        <fullName evidence="1">Acm1p</fullName>
    </submittedName>
</protein>
<reference evidence="1" key="1">
    <citation type="journal article" date="2017" name="Nat. Genet.">
        <title>Contrasting evolutionary genome dynamics between domesticated and wild yeasts.</title>
        <authorList>
            <person name="Yue J.X."/>
            <person name="Li J."/>
            <person name="Aigrain L."/>
            <person name="Hallin J."/>
            <person name="Persson K."/>
            <person name="Oliver K."/>
            <person name="Bergstrom A."/>
            <person name="Coupland P."/>
            <person name="Warringer J."/>
            <person name="Lagomarsino M.C."/>
            <person name="Fischer G."/>
            <person name="Durbin R."/>
            <person name="Liti G."/>
        </authorList>
    </citation>
    <scope>NUCLEOTIDE SEQUENCE</scope>
    <source>
        <strain evidence="1">CBS432</strain>
    </source>
</reference>
<proteinExistence type="predicted"/>
<dbReference type="RefSeq" id="XP_033769509.1">
    <property type="nucleotide sequence ID" value="XM_033913618.1"/>
</dbReference>
<dbReference type="CDD" id="cd22876">
    <property type="entry name" value="Acm1_CIR"/>
    <property type="match status" value="1"/>
</dbReference>
<reference evidence="1" key="3">
    <citation type="submission" date="2025-07" db="EMBL/GenBank/DDBJ databases">
        <authorList>
            <consortium name="NCBI Genome Project"/>
        </authorList>
    </citation>
    <scope>NUCLEOTIDE SEQUENCE</scope>
    <source>
        <strain evidence="1">CBS432</strain>
    </source>
</reference>
<name>A0A8B8V0G6_SACPA</name>
<dbReference type="VEuPathDB" id="FungiDB:SPAR_P00120"/>
<reference evidence="1" key="2">
    <citation type="submission" date="2020-01" db="EMBL/GenBank/DDBJ databases">
        <title>Population-level Yeast Reference Genomes.</title>
        <authorList>
            <person name="Yue J.-X."/>
        </authorList>
    </citation>
    <scope>NUCLEOTIDE SEQUENCE</scope>
    <source>
        <strain evidence="1">CBS432</strain>
    </source>
</reference>
<accession>A0A8B8V0G6</accession>